<dbReference type="EMBL" id="JAVREN010000038">
    <property type="protein sequence ID" value="MDT0309478.1"/>
    <property type="molecule type" value="Genomic_DNA"/>
</dbReference>
<comment type="cofactor">
    <cofactor evidence="6">
        <name>FMN</name>
        <dbReference type="ChEBI" id="CHEBI:58210"/>
    </cofactor>
    <text evidence="6">Binds 1 FMN per subunit.</text>
</comment>
<gene>
    <name evidence="6" type="primary">azoR</name>
    <name evidence="8" type="ORF">RM780_21310</name>
</gene>
<evidence type="ECO:0000256" key="2">
    <source>
        <dbReference type="ARBA" id="ARBA00022643"/>
    </source>
</evidence>
<dbReference type="Pfam" id="PF02525">
    <property type="entry name" value="Flavodoxin_2"/>
    <property type="match status" value="1"/>
</dbReference>
<evidence type="ECO:0000256" key="3">
    <source>
        <dbReference type="ARBA" id="ARBA00023002"/>
    </source>
</evidence>
<keyword evidence="1 6" id="KW-0285">Flavoprotein</keyword>
<dbReference type="RefSeq" id="WP_311632439.1">
    <property type="nucleotide sequence ID" value="NZ_JAVREN010000038.1"/>
</dbReference>
<accession>A0ABU2LDX2</accession>
<dbReference type="InterPro" id="IPR050104">
    <property type="entry name" value="FMN-dep_NADH:Q_OxRdtase_AzoR1"/>
</dbReference>
<dbReference type="EC" id="1.7.1.17" evidence="6"/>
<dbReference type="InterPro" id="IPR003680">
    <property type="entry name" value="Flavodoxin_fold"/>
</dbReference>
<comment type="catalytic activity">
    <reaction evidence="5">
        <text>N,N-dimethyl-1,4-phenylenediamine + anthranilate + 2 NAD(+) = 2-(4-dimethylaminophenyl)diazenylbenzoate + 2 NADH + 2 H(+)</text>
        <dbReference type="Rhea" id="RHEA:55872"/>
        <dbReference type="ChEBI" id="CHEBI:15378"/>
        <dbReference type="ChEBI" id="CHEBI:15783"/>
        <dbReference type="ChEBI" id="CHEBI:16567"/>
        <dbReference type="ChEBI" id="CHEBI:57540"/>
        <dbReference type="ChEBI" id="CHEBI:57945"/>
        <dbReference type="ChEBI" id="CHEBI:71579"/>
        <dbReference type="EC" id="1.7.1.17"/>
    </reaction>
    <physiologicalReaction direction="right-to-left" evidence="5">
        <dbReference type="Rhea" id="RHEA:55874"/>
    </physiologicalReaction>
</comment>
<keyword evidence="4 6" id="KW-0520">NAD</keyword>
<evidence type="ECO:0000256" key="4">
    <source>
        <dbReference type="ARBA" id="ARBA00023027"/>
    </source>
</evidence>
<name>A0ABU2LDX2_9ACTN</name>
<evidence type="ECO:0000313" key="9">
    <source>
        <dbReference type="Proteomes" id="UP001183388"/>
    </source>
</evidence>
<feature type="binding site" evidence="6">
    <location>
        <begin position="124"/>
        <end position="127"/>
    </location>
    <ligand>
        <name>FMN</name>
        <dbReference type="ChEBI" id="CHEBI:58210"/>
    </ligand>
</feature>
<keyword evidence="2 6" id="KW-0288">FMN</keyword>
<organism evidence="8 9">
    <name type="scientific">Streptomyces boetiae</name>
    <dbReference type="NCBI Taxonomy" id="3075541"/>
    <lineage>
        <taxon>Bacteria</taxon>
        <taxon>Bacillati</taxon>
        <taxon>Actinomycetota</taxon>
        <taxon>Actinomycetes</taxon>
        <taxon>Kitasatosporales</taxon>
        <taxon>Streptomycetaceae</taxon>
        <taxon>Streptomyces</taxon>
    </lineage>
</organism>
<sequence>MTDVTPKAAAPSLLHLDSSADGPVEAVTRQLTALFARTWRERHEAAGVRPAYRYRYRDLAAEPVPPLTAAYAALGRRAERNGARSPGEVAALAATADEEREWARTRPLIEEVREAGILLIGVPMYNFAVPAALKAWIDRVCFPGAFTDPDTGDSLLRGTRVVLALARGGGYGPGSPREDCDFQLPYLRALFGALGVDGKDLHAVTAEFTRAGDVPALAAFRDQAARSAERARARAVALAR</sequence>
<comment type="function">
    <text evidence="6">Also exhibits azoreductase activity. Catalyzes the reductive cleavage of the azo bond in aromatic azo compounds to the corresponding amines.</text>
</comment>
<feature type="domain" description="Flavodoxin-like fold" evidence="7">
    <location>
        <begin position="13"/>
        <end position="215"/>
    </location>
</feature>
<comment type="subunit">
    <text evidence="6">Homodimer.</text>
</comment>
<evidence type="ECO:0000256" key="5">
    <source>
        <dbReference type="ARBA" id="ARBA00048542"/>
    </source>
</evidence>
<keyword evidence="9" id="KW-1185">Reference proteome</keyword>
<dbReference type="Gene3D" id="3.40.50.360">
    <property type="match status" value="1"/>
</dbReference>
<dbReference type="PANTHER" id="PTHR43741:SF4">
    <property type="entry name" value="FMN-DEPENDENT NADH:QUINONE OXIDOREDUCTASE"/>
    <property type="match status" value="1"/>
</dbReference>
<evidence type="ECO:0000256" key="6">
    <source>
        <dbReference type="HAMAP-Rule" id="MF_01216"/>
    </source>
</evidence>
<evidence type="ECO:0000259" key="7">
    <source>
        <dbReference type="Pfam" id="PF02525"/>
    </source>
</evidence>
<dbReference type="InterPro" id="IPR023048">
    <property type="entry name" value="NADH:quinone_OxRdtase_FMN_depd"/>
</dbReference>
<dbReference type="HAMAP" id="MF_01216">
    <property type="entry name" value="Azoreductase_type1"/>
    <property type="match status" value="1"/>
</dbReference>
<keyword evidence="3 6" id="KW-0560">Oxidoreductase</keyword>
<reference evidence="9" key="1">
    <citation type="submission" date="2023-07" db="EMBL/GenBank/DDBJ databases">
        <title>30 novel species of actinomycetes from the DSMZ collection.</title>
        <authorList>
            <person name="Nouioui I."/>
        </authorList>
    </citation>
    <scope>NUCLEOTIDE SEQUENCE [LARGE SCALE GENOMIC DNA]</scope>
    <source>
        <strain evidence="9">DSM 44917</strain>
    </source>
</reference>
<dbReference type="SUPFAM" id="SSF52218">
    <property type="entry name" value="Flavoproteins"/>
    <property type="match status" value="1"/>
</dbReference>
<dbReference type="InterPro" id="IPR029039">
    <property type="entry name" value="Flavoprotein-like_sf"/>
</dbReference>
<evidence type="ECO:0000313" key="8">
    <source>
        <dbReference type="EMBL" id="MDT0309478.1"/>
    </source>
</evidence>
<proteinExistence type="inferred from homology"/>
<dbReference type="EC" id="1.6.5.-" evidence="6"/>
<protein>
    <recommendedName>
        <fullName evidence="6">FMN dependent NADH:quinone oxidoreductase</fullName>
        <ecNumber evidence="6">1.6.5.-</ecNumber>
    </recommendedName>
    <alternativeName>
        <fullName evidence="6">Azo-dye reductase</fullName>
    </alternativeName>
    <alternativeName>
        <fullName evidence="6">FMN-dependent NADH-azo compound oxidoreductase</fullName>
    </alternativeName>
    <alternativeName>
        <fullName evidence="6">FMN-dependent NADH-azoreductase</fullName>
        <ecNumber evidence="6">1.7.1.17</ecNumber>
    </alternativeName>
</protein>
<comment type="catalytic activity">
    <reaction evidence="6">
        <text>2 a quinone + NADH + H(+) = 2 a 1,4-benzosemiquinone + NAD(+)</text>
        <dbReference type="Rhea" id="RHEA:65952"/>
        <dbReference type="ChEBI" id="CHEBI:15378"/>
        <dbReference type="ChEBI" id="CHEBI:57540"/>
        <dbReference type="ChEBI" id="CHEBI:57945"/>
        <dbReference type="ChEBI" id="CHEBI:132124"/>
        <dbReference type="ChEBI" id="CHEBI:134225"/>
    </reaction>
</comment>
<comment type="similarity">
    <text evidence="6">Belongs to the azoreductase type 1 family.</text>
</comment>
<dbReference type="PANTHER" id="PTHR43741">
    <property type="entry name" value="FMN-DEPENDENT NADH-AZOREDUCTASE 1"/>
    <property type="match status" value="1"/>
</dbReference>
<dbReference type="Proteomes" id="UP001183388">
    <property type="component" value="Unassembled WGS sequence"/>
</dbReference>
<comment type="caution">
    <text evidence="8">The sequence shown here is derived from an EMBL/GenBank/DDBJ whole genome shotgun (WGS) entry which is preliminary data.</text>
</comment>
<comment type="function">
    <text evidence="6">Quinone reductase that provides resistance to thiol-specific stress caused by electrophilic quinones.</text>
</comment>
<evidence type="ECO:0000256" key="1">
    <source>
        <dbReference type="ARBA" id="ARBA00022630"/>
    </source>
</evidence>
<comment type="caution">
    <text evidence="6">Lacks conserved residue(s) required for the propagation of feature annotation.</text>
</comment>
<feature type="binding site" evidence="6">
    <location>
        <position position="19"/>
    </location>
    <ligand>
        <name>FMN</name>
        <dbReference type="ChEBI" id="CHEBI:58210"/>
    </ligand>
</feature>